<organism evidence="9 10">
    <name type="scientific">Rummeliibacillus stabekisii</name>
    <dbReference type="NCBI Taxonomy" id="241244"/>
    <lineage>
        <taxon>Bacteria</taxon>
        <taxon>Bacillati</taxon>
        <taxon>Bacillota</taxon>
        <taxon>Bacilli</taxon>
        <taxon>Bacillales</taxon>
        <taxon>Caryophanaceae</taxon>
        <taxon>Rummeliibacillus</taxon>
    </lineage>
</organism>
<dbReference type="RefSeq" id="WP_066789271.1">
    <property type="nucleotide sequence ID" value="NZ_CP014806.1"/>
</dbReference>
<dbReference type="STRING" id="241244.ATY39_09965"/>
<evidence type="ECO:0000256" key="5">
    <source>
        <dbReference type="ARBA" id="ARBA00023288"/>
    </source>
</evidence>
<dbReference type="PANTHER" id="PTHR30429">
    <property type="entry name" value="D-METHIONINE-BINDING LIPOPROTEIN METQ"/>
    <property type="match status" value="1"/>
</dbReference>
<gene>
    <name evidence="9" type="ORF">ATY39_09965</name>
</gene>
<comment type="similarity">
    <text evidence="6">Belongs to the nlpA lipoprotein family.</text>
</comment>
<dbReference type="EMBL" id="CP014806">
    <property type="protein sequence ID" value="AMW99735.1"/>
    <property type="molecule type" value="Genomic_DNA"/>
</dbReference>
<feature type="lipid moiety-binding region" description="S-diacylglycerol cysteine" evidence="7">
    <location>
        <position position="20"/>
    </location>
</feature>
<dbReference type="PROSITE" id="PS51257">
    <property type="entry name" value="PROKAR_LIPOPROTEIN"/>
    <property type="match status" value="1"/>
</dbReference>
<name>A0A143HE23_9BACL</name>
<dbReference type="Proteomes" id="UP000076021">
    <property type="component" value="Chromosome"/>
</dbReference>
<keyword evidence="2 8" id="KW-0732">Signal</keyword>
<feature type="chain" id="PRO_5038444529" description="Lipoprotein" evidence="8">
    <location>
        <begin position="19"/>
        <end position="272"/>
    </location>
</feature>
<evidence type="ECO:0000313" key="9">
    <source>
        <dbReference type="EMBL" id="AMW99735.1"/>
    </source>
</evidence>
<evidence type="ECO:0000256" key="6">
    <source>
        <dbReference type="PIRNR" id="PIRNR002854"/>
    </source>
</evidence>
<dbReference type="PANTHER" id="PTHR30429:SF0">
    <property type="entry name" value="METHIONINE-BINDING LIPOPROTEIN METQ"/>
    <property type="match status" value="1"/>
</dbReference>
<dbReference type="PIRSF" id="PIRSF002854">
    <property type="entry name" value="MetQ"/>
    <property type="match status" value="1"/>
</dbReference>
<protein>
    <recommendedName>
        <fullName evidence="6">Lipoprotein</fullName>
    </recommendedName>
</protein>
<accession>A0A143HE23</accession>
<keyword evidence="5 6" id="KW-0449">Lipoprotein</keyword>
<evidence type="ECO:0000256" key="7">
    <source>
        <dbReference type="PIRSR" id="PIRSR002854-1"/>
    </source>
</evidence>
<feature type="signal peptide" evidence="8">
    <location>
        <begin position="1"/>
        <end position="18"/>
    </location>
</feature>
<dbReference type="Pfam" id="PF03180">
    <property type="entry name" value="Lipoprotein_9"/>
    <property type="match status" value="1"/>
</dbReference>
<comment type="subcellular location">
    <subcellularLocation>
        <location evidence="1">Membrane</location>
        <topology evidence="1">Lipid-anchor</topology>
    </subcellularLocation>
</comment>
<evidence type="ECO:0000256" key="4">
    <source>
        <dbReference type="ARBA" id="ARBA00023139"/>
    </source>
</evidence>
<sequence>MKKLVAGILTASLALSLAACGNKDKAGSDKELVVGASNTPHAIILEKAKPILKKEGIDLKIEKYQDYVLPNKDLDNGDLDANYFQHIPYLEEQMKDNNYDFAIAGKIHIEPIGVYSQKYKSLDKLPDGATILISNSVTDQGRTLQLLQANNLITLKKGVDPTKAVIKDIDKNPKHLKIDGGTAPEMLVQMYKNGEGDAVVINSNFAIDAGLVPTKDAIAIESSDSPYVNVVAVRKKNKDNKAVKKLVDALHSKEIQDFITKEWKGSVVPVSK</sequence>
<dbReference type="SUPFAM" id="SSF53850">
    <property type="entry name" value="Periplasmic binding protein-like II"/>
    <property type="match status" value="1"/>
</dbReference>
<dbReference type="GO" id="GO:0016020">
    <property type="term" value="C:membrane"/>
    <property type="evidence" value="ECO:0007669"/>
    <property type="project" value="UniProtKB-SubCell"/>
</dbReference>
<dbReference type="InterPro" id="IPR004872">
    <property type="entry name" value="Lipoprotein_NlpA"/>
</dbReference>
<keyword evidence="3" id="KW-0472">Membrane</keyword>
<dbReference type="AlphaFoldDB" id="A0A143HE23"/>
<dbReference type="KEGG" id="rst:ATY39_09965"/>
<evidence type="ECO:0000313" key="10">
    <source>
        <dbReference type="Proteomes" id="UP000076021"/>
    </source>
</evidence>
<proteinExistence type="inferred from homology"/>
<evidence type="ECO:0000256" key="1">
    <source>
        <dbReference type="ARBA" id="ARBA00004635"/>
    </source>
</evidence>
<evidence type="ECO:0000256" key="8">
    <source>
        <dbReference type="SAM" id="SignalP"/>
    </source>
</evidence>
<keyword evidence="4" id="KW-0564">Palmitate</keyword>
<keyword evidence="10" id="KW-1185">Reference proteome</keyword>
<evidence type="ECO:0000256" key="3">
    <source>
        <dbReference type="ARBA" id="ARBA00023136"/>
    </source>
</evidence>
<evidence type="ECO:0000256" key="2">
    <source>
        <dbReference type="ARBA" id="ARBA00022729"/>
    </source>
</evidence>
<dbReference type="OrthoDB" id="9812878at2"/>
<dbReference type="Gene3D" id="3.40.190.10">
    <property type="entry name" value="Periplasmic binding protein-like II"/>
    <property type="match status" value="2"/>
</dbReference>
<reference evidence="9 10" key="1">
    <citation type="journal article" date="2016" name="Genome Announc.">
        <title>Whole-Genome Sequence of Rummeliibacillus stabekisii Strain PP9 Isolated from Antarctic Soil.</title>
        <authorList>
            <person name="da Mota F.F."/>
            <person name="Vollu R.E."/>
            <person name="Jurelevicius D."/>
            <person name="Seldin L."/>
        </authorList>
    </citation>
    <scope>NUCLEOTIDE SEQUENCE [LARGE SCALE GENOMIC DNA]</scope>
    <source>
        <strain evidence="9 10">PP9</strain>
    </source>
</reference>
<reference evidence="10" key="2">
    <citation type="submission" date="2016-03" db="EMBL/GenBank/DDBJ databases">
        <authorList>
            <person name="Ploux O."/>
        </authorList>
    </citation>
    <scope>NUCLEOTIDE SEQUENCE [LARGE SCALE GENOMIC DNA]</scope>
    <source>
        <strain evidence="10">PP9</strain>
    </source>
</reference>